<dbReference type="EMBL" id="CABITT030000007">
    <property type="protein sequence ID" value="VVB10147.1"/>
    <property type="molecule type" value="Genomic_DNA"/>
</dbReference>
<proteinExistence type="predicted"/>
<dbReference type="PANTHER" id="PTHR48449:SF2">
    <property type="entry name" value="UBIQUITIN-LIKE PROTEASE FAMILY PROFILE DOMAIN-CONTAINING PROTEIN"/>
    <property type="match status" value="1"/>
</dbReference>
<comment type="caution">
    <text evidence="2">The sequence shown here is derived from an EMBL/GenBank/DDBJ whole genome shotgun (WGS) entry which is preliminary data.</text>
</comment>
<dbReference type="OrthoDB" id="1112949at2759"/>
<keyword evidence="3" id="KW-1185">Reference proteome</keyword>
<protein>
    <recommendedName>
        <fullName evidence="1">DUF1985 domain-containing protein</fullName>
    </recommendedName>
</protein>
<evidence type="ECO:0000313" key="2">
    <source>
        <dbReference type="EMBL" id="VVB10147.1"/>
    </source>
</evidence>
<gene>
    <name evidence="2" type="ORF">ANE_LOCUS20591</name>
</gene>
<name>A0A565C954_9BRAS</name>
<feature type="domain" description="DUF1985" evidence="1">
    <location>
        <begin position="30"/>
        <end position="114"/>
    </location>
</feature>
<organism evidence="2 3">
    <name type="scientific">Arabis nemorensis</name>
    <dbReference type="NCBI Taxonomy" id="586526"/>
    <lineage>
        <taxon>Eukaryota</taxon>
        <taxon>Viridiplantae</taxon>
        <taxon>Streptophyta</taxon>
        <taxon>Embryophyta</taxon>
        <taxon>Tracheophyta</taxon>
        <taxon>Spermatophyta</taxon>
        <taxon>Magnoliopsida</taxon>
        <taxon>eudicotyledons</taxon>
        <taxon>Gunneridae</taxon>
        <taxon>Pentapetalae</taxon>
        <taxon>rosids</taxon>
        <taxon>malvids</taxon>
        <taxon>Brassicales</taxon>
        <taxon>Brassicaceae</taxon>
        <taxon>Arabideae</taxon>
        <taxon>Arabis</taxon>
    </lineage>
</organism>
<evidence type="ECO:0000313" key="3">
    <source>
        <dbReference type="Proteomes" id="UP000489600"/>
    </source>
</evidence>
<dbReference type="Pfam" id="PF09331">
    <property type="entry name" value="DUF1985"/>
    <property type="match status" value="1"/>
</dbReference>
<accession>A0A565C954</accession>
<reference evidence="2" key="1">
    <citation type="submission" date="2019-07" db="EMBL/GenBank/DDBJ databases">
        <authorList>
            <person name="Dittberner H."/>
        </authorList>
    </citation>
    <scope>NUCLEOTIDE SEQUENCE [LARGE SCALE GENOMIC DNA]</scope>
</reference>
<dbReference type="AlphaFoldDB" id="A0A565C954"/>
<sequence>MLSLQLDTAKPYEIWSLIDVKPVTDEMKAFWELLEVNLEMGPSINDLVAACGACDSWSRVDRIRLGYLCIYAGYIEGRRESTPTPDKMARLIMDLDAFVNYSWGRVAFKNLLKSIKEKDLTKSSYVVEGFVQVLQVWVYWALPDFAKEFGELAPNSPTPLLLAFKGSRGQNFFKENMLRLTNVRNFVVKNTVVEMVPFWDGDVADAKVANIVSVSFDKGWKWKNCHWPVVGVNFVTNRNEGSCTKYNNRSHGESRKRTRSGEEDPVSLIGNLQKHIDDCFTDLSR</sequence>
<dbReference type="Proteomes" id="UP000489600">
    <property type="component" value="Unassembled WGS sequence"/>
</dbReference>
<evidence type="ECO:0000259" key="1">
    <source>
        <dbReference type="Pfam" id="PF09331"/>
    </source>
</evidence>
<dbReference type="InterPro" id="IPR015410">
    <property type="entry name" value="DUF1985"/>
</dbReference>
<dbReference type="PANTHER" id="PTHR48449">
    <property type="entry name" value="DUF1985 DOMAIN-CONTAINING PROTEIN"/>
    <property type="match status" value="1"/>
</dbReference>